<proteinExistence type="predicted"/>
<evidence type="ECO:0000256" key="1">
    <source>
        <dbReference type="SAM" id="MobiDB-lite"/>
    </source>
</evidence>
<protein>
    <submittedName>
        <fullName evidence="3">Uncharacterized protein</fullName>
    </submittedName>
</protein>
<evidence type="ECO:0000313" key="3">
    <source>
        <dbReference type="EMBL" id="RZM79633.1"/>
    </source>
</evidence>
<comment type="caution">
    <text evidence="3">The sequence shown here is derived from an EMBL/GenBank/DDBJ whole genome shotgun (WGS) entry which is preliminary data.</text>
</comment>
<feature type="region of interest" description="Disordered" evidence="1">
    <location>
        <begin position="195"/>
        <end position="228"/>
    </location>
</feature>
<accession>A0A4Q7EAR5</accession>
<feature type="region of interest" description="Disordered" evidence="1">
    <location>
        <begin position="1"/>
        <end position="81"/>
    </location>
</feature>
<feature type="transmembrane region" description="Helical" evidence="2">
    <location>
        <begin position="171"/>
        <end position="191"/>
    </location>
</feature>
<name>A0A4Q7EAR5_9CYAN</name>
<sequence length="357" mass="38919">MPEEPNTPENPTPPEDATNWAESEWSDDLDYGALEESLTATDNPLTQEHREADHPANLTDDVKAAAASDEDAEAEWSDDSAYDSLESALPDARSAEDAATAAATTTEEWDEATFEWDEELAETPPAPPTSPSTQDALSWLKPTGRRLRRVWQRLLAGLRNRIPAIAQLPDIVLSGILIGILVLLLVVLNSVRQPATASSSPSPAPAPTLSATGDMPDTAPVEVEAPPAAAPTPLEAAPVIVDGDRIAKIQSQLTDSSILNAQRVIDSVQADFTRNQLTLVFNGDWYRLSEYDQNQLTQALLKQSQTLEFADLQCVTPEGELLARSPVVGNNVVILQRERPPEVPEPERPRFRIMIDR</sequence>
<dbReference type="Proteomes" id="UP000292459">
    <property type="component" value="Unassembled WGS sequence"/>
</dbReference>
<dbReference type="RefSeq" id="WP_052288472.1">
    <property type="nucleotide sequence ID" value="NZ_QVFV01000002.1"/>
</dbReference>
<gene>
    <name evidence="3" type="ORF">DYY88_13060</name>
</gene>
<reference evidence="3 4" key="1">
    <citation type="submission" date="2018-11" db="EMBL/GenBank/DDBJ databases">
        <title>Whole genome sequencing of an environmental sample.</title>
        <authorList>
            <person name="Sarangi A.N."/>
            <person name="Singh D."/>
            <person name="Tripathy S."/>
        </authorList>
    </citation>
    <scope>NUCLEOTIDE SEQUENCE [LARGE SCALE GENOMIC DNA]</scope>
    <source>
        <strain evidence="3 4">Lakshadweep</strain>
    </source>
</reference>
<feature type="compositionally biased region" description="Acidic residues" evidence="1">
    <location>
        <begin position="68"/>
        <end position="81"/>
    </location>
</feature>
<dbReference type="EMBL" id="QVFV01000002">
    <property type="protein sequence ID" value="RZM79633.1"/>
    <property type="molecule type" value="Genomic_DNA"/>
</dbReference>
<dbReference type="OrthoDB" id="513429at2"/>
<evidence type="ECO:0000256" key="2">
    <source>
        <dbReference type="SAM" id="Phobius"/>
    </source>
</evidence>
<keyword evidence="4" id="KW-1185">Reference proteome</keyword>
<dbReference type="AlphaFoldDB" id="A0A4Q7EAR5"/>
<keyword evidence="2" id="KW-1133">Transmembrane helix</keyword>
<keyword evidence="2" id="KW-0812">Transmembrane</keyword>
<evidence type="ECO:0000313" key="4">
    <source>
        <dbReference type="Proteomes" id="UP000292459"/>
    </source>
</evidence>
<keyword evidence="2" id="KW-0472">Membrane</keyword>
<organism evidence="3 4">
    <name type="scientific">Leptolyngbya iicbica LK</name>
    <dbReference type="NCBI Taxonomy" id="2294035"/>
    <lineage>
        <taxon>Bacteria</taxon>
        <taxon>Bacillati</taxon>
        <taxon>Cyanobacteriota</taxon>
        <taxon>Cyanophyceae</taxon>
        <taxon>Leptolyngbyales</taxon>
        <taxon>Leptolyngbyaceae</taxon>
        <taxon>Leptolyngbya group</taxon>
        <taxon>Leptolyngbya</taxon>
        <taxon>Leptolyngbya iicbica</taxon>
    </lineage>
</organism>